<name>A0ABN2N909_9PSEU</name>
<evidence type="ECO:0000259" key="2">
    <source>
        <dbReference type="PROSITE" id="PS51819"/>
    </source>
</evidence>
<sequence length="208" mass="21485">MSAVGELSGDQEAEAAARTGDERDGAGIGEPRVPRLAAAMRGRRRFAQAPPPAPGGPPANGYPAAMALVNSSGFAHVRLTVVDIARSKSFYDSVFGWPVAIDESGHVDEPGVTDSPERFFGGTVYETPQGTLFGLRPVGSEGFDSTHTGLDHLSFSVARQADLEAAAAALDGAGITHGEIIELAAAGMAILSFQDPDDINIELTAPLG</sequence>
<evidence type="ECO:0000313" key="4">
    <source>
        <dbReference type="Proteomes" id="UP001500449"/>
    </source>
</evidence>
<feature type="region of interest" description="Disordered" evidence="1">
    <location>
        <begin position="1"/>
        <end position="40"/>
    </location>
</feature>
<reference evidence="3 4" key="1">
    <citation type="journal article" date="2019" name="Int. J. Syst. Evol. Microbiol.">
        <title>The Global Catalogue of Microorganisms (GCM) 10K type strain sequencing project: providing services to taxonomists for standard genome sequencing and annotation.</title>
        <authorList>
            <consortium name="The Broad Institute Genomics Platform"/>
            <consortium name="The Broad Institute Genome Sequencing Center for Infectious Disease"/>
            <person name="Wu L."/>
            <person name="Ma J."/>
        </authorList>
    </citation>
    <scope>NUCLEOTIDE SEQUENCE [LARGE SCALE GENOMIC DNA]</scope>
    <source>
        <strain evidence="3 4">JCM 16009</strain>
    </source>
</reference>
<keyword evidence="4" id="KW-1185">Reference proteome</keyword>
<dbReference type="EMBL" id="BAAAQK010000015">
    <property type="protein sequence ID" value="GAA1857717.1"/>
    <property type="molecule type" value="Genomic_DNA"/>
</dbReference>
<dbReference type="InterPro" id="IPR037523">
    <property type="entry name" value="VOC_core"/>
</dbReference>
<dbReference type="InterPro" id="IPR029068">
    <property type="entry name" value="Glyas_Bleomycin-R_OHBP_Dase"/>
</dbReference>
<dbReference type="InterPro" id="IPR004360">
    <property type="entry name" value="Glyas_Fos-R_dOase_dom"/>
</dbReference>
<protein>
    <recommendedName>
        <fullName evidence="2">VOC domain-containing protein</fullName>
    </recommendedName>
</protein>
<evidence type="ECO:0000313" key="3">
    <source>
        <dbReference type="EMBL" id="GAA1857717.1"/>
    </source>
</evidence>
<dbReference type="SUPFAM" id="SSF54593">
    <property type="entry name" value="Glyoxalase/Bleomycin resistance protein/Dihydroxybiphenyl dioxygenase"/>
    <property type="match status" value="1"/>
</dbReference>
<feature type="domain" description="VOC" evidence="2">
    <location>
        <begin position="73"/>
        <end position="206"/>
    </location>
</feature>
<dbReference type="Gene3D" id="3.10.180.10">
    <property type="entry name" value="2,3-Dihydroxybiphenyl 1,2-Dioxygenase, domain 1"/>
    <property type="match status" value="1"/>
</dbReference>
<comment type="caution">
    <text evidence="3">The sequence shown here is derived from an EMBL/GenBank/DDBJ whole genome shotgun (WGS) entry which is preliminary data.</text>
</comment>
<accession>A0ABN2N909</accession>
<dbReference type="PROSITE" id="PS51819">
    <property type="entry name" value="VOC"/>
    <property type="match status" value="1"/>
</dbReference>
<dbReference type="Proteomes" id="UP001500449">
    <property type="component" value="Unassembled WGS sequence"/>
</dbReference>
<dbReference type="Pfam" id="PF00903">
    <property type="entry name" value="Glyoxalase"/>
    <property type="match status" value="1"/>
</dbReference>
<gene>
    <name evidence="3" type="ORF">GCM10009836_42350</name>
</gene>
<dbReference type="CDD" id="cd06587">
    <property type="entry name" value="VOC"/>
    <property type="match status" value="1"/>
</dbReference>
<evidence type="ECO:0000256" key="1">
    <source>
        <dbReference type="SAM" id="MobiDB-lite"/>
    </source>
</evidence>
<organism evidence="3 4">
    <name type="scientific">Pseudonocardia ailaonensis</name>
    <dbReference type="NCBI Taxonomy" id="367279"/>
    <lineage>
        <taxon>Bacteria</taxon>
        <taxon>Bacillati</taxon>
        <taxon>Actinomycetota</taxon>
        <taxon>Actinomycetes</taxon>
        <taxon>Pseudonocardiales</taxon>
        <taxon>Pseudonocardiaceae</taxon>
        <taxon>Pseudonocardia</taxon>
    </lineage>
</organism>
<proteinExistence type="predicted"/>